<dbReference type="AlphaFoldDB" id="A0A3B0YBY2"/>
<sequence length="106" mass="12071">MSYYNYHVFFCTNHRDDGRKCCEQAGASKLRAYAKAKIKALGKSGSGQIRINTAGCLDRCGAGPVLVIYPQEVWYRYQNEADIDEIIEQHLLENRSVNRLLIEADK</sequence>
<reference evidence="1" key="1">
    <citation type="submission" date="2018-06" db="EMBL/GenBank/DDBJ databases">
        <authorList>
            <person name="Zhirakovskaya E."/>
        </authorList>
    </citation>
    <scope>NUCLEOTIDE SEQUENCE</scope>
</reference>
<dbReference type="EMBL" id="UOFH01000330">
    <property type="protein sequence ID" value="VAW65876.1"/>
    <property type="molecule type" value="Genomic_DNA"/>
</dbReference>
<name>A0A3B0YBY2_9ZZZZ</name>
<protein>
    <submittedName>
        <fullName evidence="1">Ferredoxin, 2Fe-2S</fullName>
    </submittedName>
</protein>
<accession>A0A3B0YBY2</accession>
<dbReference type="SUPFAM" id="SSF52833">
    <property type="entry name" value="Thioredoxin-like"/>
    <property type="match status" value="1"/>
</dbReference>
<dbReference type="CDD" id="cd02980">
    <property type="entry name" value="TRX_Fd_family"/>
    <property type="match status" value="1"/>
</dbReference>
<evidence type="ECO:0000313" key="1">
    <source>
        <dbReference type="EMBL" id="VAW65876.1"/>
    </source>
</evidence>
<dbReference type="Gene3D" id="3.40.30.10">
    <property type="entry name" value="Glutaredoxin"/>
    <property type="match status" value="1"/>
</dbReference>
<proteinExistence type="predicted"/>
<dbReference type="InterPro" id="IPR036249">
    <property type="entry name" value="Thioredoxin-like_sf"/>
</dbReference>
<gene>
    <name evidence="1" type="ORF">MNBD_GAMMA08-1266</name>
</gene>
<organism evidence="1">
    <name type="scientific">hydrothermal vent metagenome</name>
    <dbReference type="NCBI Taxonomy" id="652676"/>
    <lineage>
        <taxon>unclassified sequences</taxon>
        <taxon>metagenomes</taxon>
        <taxon>ecological metagenomes</taxon>
    </lineage>
</organism>